<dbReference type="OrthoDB" id="9808674at2"/>
<comment type="similarity">
    <text evidence="2">Belongs to the binding-protein-dependent transport system permease family. HisMQ subfamily.</text>
</comment>
<organism evidence="10 11">
    <name type="scientific">Paracoccus laeviglucosivorans</name>
    <dbReference type="NCBI Taxonomy" id="1197861"/>
    <lineage>
        <taxon>Bacteria</taxon>
        <taxon>Pseudomonadati</taxon>
        <taxon>Pseudomonadota</taxon>
        <taxon>Alphaproteobacteria</taxon>
        <taxon>Rhodobacterales</taxon>
        <taxon>Paracoccaceae</taxon>
        <taxon>Paracoccus</taxon>
    </lineage>
</organism>
<dbReference type="InterPro" id="IPR000515">
    <property type="entry name" value="MetI-like"/>
</dbReference>
<dbReference type="InterPro" id="IPR010065">
    <property type="entry name" value="AA_ABC_transptr_permease_3TM"/>
</dbReference>
<evidence type="ECO:0000256" key="3">
    <source>
        <dbReference type="ARBA" id="ARBA00022448"/>
    </source>
</evidence>
<accession>A0A521F101</accession>
<proteinExistence type="inferred from homology"/>
<dbReference type="AlphaFoldDB" id="A0A521F101"/>
<dbReference type="InterPro" id="IPR035906">
    <property type="entry name" value="MetI-like_sf"/>
</dbReference>
<dbReference type="InterPro" id="IPR043429">
    <property type="entry name" value="ArtM/GltK/GlnP/TcyL/YhdX-like"/>
</dbReference>
<feature type="transmembrane region" description="Helical" evidence="8">
    <location>
        <begin position="56"/>
        <end position="84"/>
    </location>
</feature>
<name>A0A521F101_9RHOB</name>
<keyword evidence="6 8" id="KW-1133">Transmembrane helix</keyword>
<keyword evidence="7 8" id="KW-0472">Membrane</keyword>
<keyword evidence="3 8" id="KW-0813">Transport</keyword>
<keyword evidence="4" id="KW-1003">Cell membrane</keyword>
<dbReference type="EMBL" id="FXTK01000017">
    <property type="protein sequence ID" value="SMO89849.1"/>
    <property type="molecule type" value="Genomic_DNA"/>
</dbReference>
<evidence type="ECO:0000256" key="8">
    <source>
        <dbReference type="RuleBase" id="RU363032"/>
    </source>
</evidence>
<evidence type="ECO:0000256" key="1">
    <source>
        <dbReference type="ARBA" id="ARBA00004429"/>
    </source>
</evidence>
<dbReference type="SUPFAM" id="SSF161098">
    <property type="entry name" value="MetI-like"/>
    <property type="match status" value="1"/>
</dbReference>
<evidence type="ECO:0000313" key="10">
    <source>
        <dbReference type="EMBL" id="SMO89849.1"/>
    </source>
</evidence>
<evidence type="ECO:0000313" key="11">
    <source>
        <dbReference type="Proteomes" id="UP000319014"/>
    </source>
</evidence>
<feature type="transmembrane region" description="Helical" evidence="8">
    <location>
        <begin position="25"/>
        <end position="49"/>
    </location>
</feature>
<dbReference type="Gene3D" id="1.10.3720.10">
    <property type="entry name" value="MetI-like"/>
    <property type="match status" value="1"/>
</dbReference>
<feature type="domain" description="ABC transmembrane type-1" evidence="9">
    <location>
        <begin position="25"/>
        <end position="215"/>
    </location>
</feature>
<dbReference type="Proteomes" id="UP000319014">
    <property type="component" value="Unassembled WGS sequence"/>
</dbReference>
<evidence type="ECO:0000256" key="7">
    <source>
        <dbReference type="ARBA" id="ARBA00023136"/>
    </source>
</evidence>
<keyword evidence="11" id="KW-1185">Reference proteome</keyword>
<dbReference type="GO" id="GO:0043190">
    <property type="term" value="C:ATP-binding cassette (ABC) transporter complex"/>
    <property type="evidence" value="ECO:0007669"/>
    <property type="project" value="InterPro"/>
</dbReference>
<dbReference type="Pfam" id="PF00528">
    <property type="entry name" value="BPD_transp_1"/>
    <property type="match status" value="1"/>
</dbReference>
<dbReference type="PANTHER" id="PTHR30614:SF21">
    <property type="entry name" value="AMINO ACID ABC TRANSPORTER PERMEASE"/>
    <property type="match status" value="1"/>
</dbReference>
<dbReference type="PANTHER" id="PTHR30614">
    <property type="entry name" value="MEMBRANE COMPONENT OF AMINO ACID ABC TRANSPORTER"/>
    <property type="match status" value="1"/>
</dbReference>
<dbReference type="GO" id="GO:0022857">
    <property type="term" value="F:transmembrane transporter activity"/>
    <property type="evidence" value="ECO:0007669"/>
    <property type="project" value="InterPro"/>
</dbReference>
<feature type="transmembrane region" description="Helical" evidence="8">
    <location>
        <begin position="196"/>
        <end position="216"/>
    </location>
</feature>
<dbReference type="NCBIfam" id="TIGR01726">
    <property type="entry name" value="HEQRo_perm_3TM"/>
    <property type="match status" value="1"/>
</dbReference>
<dbReference type="RefSeq" id="WP_142664192.1">
    <property type="nucleotide sequence ID" value="NZ_FXTK01000017.1"/>
</dbReference>
<dbReference type="CDD" id="cd06261">
    <property type="entry name" value="TM_PBP2"/>
    <property type="match status" value="1"/>
</dbReference>
<dbReference type="GO" id="GO:0006865">
    <property type="term" value="P:amino acid transport"/>
    <property type="evidence" value="ECO:0007669"/>
    <property type="project" value="TreeGrafter"/>
</dbReference>
<sequence length="229" mass="25210">MLEIIQDYWLTFLIGQYPNGPLGGLAMTLIVAVLSILMSFPIAIGLAVARSSTWRWLRLASACVVNFVRGIPLLMLIFWCYFVIPIMTGYAVSGFWTLVCALTIYEASYLSEVIRAGIASIPKGQTEAARSLGGSYMLTVRSVVLPQALFNVLPGITSQFISTIKETSLGYVIAVNELTFAANQINNQLLTQPLQVFTILAVIYFLLCFLLSRGLSAIETSIRRKRGLL</sequence>
<gene>
    <name evidence="10" type="ORF">SAMN06265221_11743</name>
</gene>
<evidence type="ECO:0000259" key="9">
    <source>
        <dbReference type="PROSITE" id="PS50928"/>
    </source>
</evidence>
<evidence type="ECO:0000256" key="5">
    <source>
        <dbReference type="ARBA" id="ARBA00022692"/>
    </source>
</evidence>
<dbReference type="PROSITE" id="PS50928">
    <property type="entry name" value="ABC_TM1"/>
    <property type="match status" value="1"/>
</dbReference>
<evidence type="ECO:0000256" key="4">
    <source>
        <dbReference type="ARBA" id="ARBA00022475"/>
    </source>
</evidence>
<evidence type="ECO:0000256" key="6">
    <source>
        <dbReference type="ARBA" id="ARBA00022989"/>
    </source>
</evidence>
<comment type="subcellular location">
    <subcellularLocation>
        <location evidence="1">Cell inner membrane</location>
        <topology evidence="1">Multi-pass membrane protein</topology>
    </subcellularLocation>
    <subcellularLocation>
        <location evidence="8">Cell membrane</location>
        <topology evidence="8">Multi-pass membrane protein</topology>
    </subcellularLocation>
</comment>
<evidence type="ECO:0000256" key="2">
    <source>
        <dbReference type="ARBA" id="ARBA00010072"/>
    </source>
</evidence>
<protein>
    <submittedName>
        <fullName evidence="10">Amino acid ABC transporter membrane protein 2, PAAT family</fullName>
    </submittedName>
</protein>
<reference evidence="10 11" key="1">
    <citation type="submission" date="2017-05" db="EMBL/GenBank/DDBJ databases">
        <authorList>
            <person name="Varghese N."/>
            <person name="Submissions S."/>
        </authorList>
    </citation>
    <scope>NUCLEOTIDE SEQUENCE [LARGE SCALE GENOMIC DNA]</scope>
    <source>
        <strain evidence="10 11">DSM 100094</strain>
    </source>
</reference>
<keyword evidence="5 8" id="KW-0812">Transmembrane</keyword>